<evidence type="ECO:0000256" key="1">
    <source>
        <dbReference type="ARBA" id="ARBA00023054"/>
    </source>
</evidence>
<feature type="compositionally biased region" description="Basic and acidic residues" evidence="2">
    <location>
        <begin position="167"/>
        <end position="180"/>
    </location>
</feature>
<accession>A0ABN9LBA3</accession>
<evidence type="ECO:0000256" key="2">
    <source>
        <dbReference type="SAM" id="MobiDB-lite"/>
    </source>
</evidence>
<feature type="compositionally biased region" description="Basic and acidic residues" evidence="2">
    <location>
        <begin position="144"/>
        <end position="159"/>
    </location>
</feature>
<feature type="region of interest" description="Disordered" evidence="2">
    <location>
        <begin position="75"/>
        <end position="95"/>
    </location>
</feature>
<dbReference type="InterPro" id="IPR009533">
    <property type="entry name" value="FAM107"/>
</dbReference>
<name>A0ABN9LBA3_9NEOB</name>
<proteinExistence type="predicted"/>
<dbReference type="Pfam" id="PF06625">
    <property type="entry name" value="DUF1151"/>
    <property type="match status" value="1"/>
</dbReference>
<evidence type="ECO:0000313" key="3">
    <source>
        <dbReference type="EMBL" id="CAJ0935658.1"/>
    </source>
</evidence>
<dbReference type="PANTHER" id="PTHR16768">
    <property type="entry name" value="DOWN REGULATED IN RENAL CARCINOMA 1/TU3A"/>
    <property type="match status" value="1"/>
</dbReference>
<protein>
    <recommendedName>
        <fullName evidence="5">Family with sequence similarity 107 member A</fullName>
    </recommendedName>
</protein>
<organism evidence="3 4">
    <name type="scientific">Ranitomeya imitator</name>
    <name type="common">mimic poison frog</name>
    <dbReference type="NCBI Taxonomy" id="111125"/>
    <lineage>
        <taxon>Eukaryota</taxon>
        <taxon>Metazoa</taxon>
        <taxon>Chordata</taxon>
        <taxon>Craniata</taxon>
        <taxon>Vertebrata</taxon>
        <taxon>Euteleostomi</taxon>
        <taxon>Amphibia</taxon>
        <taxon>Batrachia</taxon>
        <taxon>Anura</taxon>
        <taxon>Neobatrachia</taxon>
        <taxon>Hyloidea</taxon>
        <taxon>Dendrobatidae</taxon>
        <taxon>Dendrobatinae</taxon>
        <taxon>Ranitomeya</taxon>
    </lineage>
</organism>
<evidence type="ECO:0000313" key="4">
    <source>
        <dbReference type="Proteomes" id="UP001176940"/>
    </source>
</evidence>
<keyword evidence="1" id="KW-0175">Coiled coil</keyword>
<sequence>MEERAISQERRGAGRKVKYCRIQENSGVYTRISQELWMWAKCQVLSSLRMPFGIGTSLPVLKKASGKEGCRDSMLPKILTPYKPDNPMKSSRTHQELHRELLVTYKKGLVLHSKPELLRVLEKRRCQREEGQDTKTPHCPLQQELHKWQQRREEREQKPSEGPVVHEFLRVRENLRKANRDVQSPPPPVS</sequence>
<dbReference type="Proteomes" id="UP001176940">
    <property type="component" value="Unassembled WGS sequence"/>
</dbReference>
<keyword evidence="4" id="KW-1185">Reference proteome</keyword>
<gene>
    <name evidence="3" type="ORF">RIMI_LOCUS6390762</name>
</gene>
<evidence type="ECO:0008006" key="5">
    <source>
        <dbReference type="Google" id="ProtNLM"/>
    </source>
</evidence>
<dbReference type="PANTHER" id="PTHR16768:SF1">
    <property type="entry name" value="PROTEIN FAM107B"/>
    <property type="match status" value="1"/>
</dbReference>
<comment type="caution">
    <text evidence="3">The sequence shown here is derived from an EMBL/GenBank/DDBJ whole genome shotgun (WGS) entry which is preliminary data.</text>
</comment>
<feature type="region of interest" description="Disordered" evidence="2">
    <location>
        <begin position="129"/>
        <end position="190"/>
    </location>
</feature>
<dbReference type="EMBL" id="CAUEEQ010011450">
    <property type="protein sequence ID" value="CAJ0935658.1"/>
    <property type="molecule type" value="Genomic_DNA"/>
</dbReference>
<reference evidence="3" key="1">
    <citation type="submission" date="2023-07" db="EMBL/GenBank/DDBJ databases">
        <authorList>
            <person name="Stuckert A."/>
        </authorList>
    </citation>
    <scope>NUCLEOTIDE SEQUENCE</scope>
</reference>